<dbReference type="PANTHER" id="PTHR12110">
    <property type="entry name" value="HYDROXYPYRUVATE ISOMERASE"/>
    <property type="match status" value="1"/>
</dbReference>
<feature type="domain" description="Xylose isomerase-like TIM barrel" evidence="1">
    <location>
        <begin position="42"/>
        <end position="264"/>
    </location>
</feature>
<dbReference type="InterPro" id="IPR050312">
    <property type="entry name" value="IolE/XylAMocC-like"/>
</dbReference>
<dbReference type="InterPro" id="IPR013022">
    <property type="entry name" value="Xyl_isomerase-like_TIM-brl"/>
</dbReference>
<dbReference type="Proteomes" id="UP000186221">
    <property type="component" value="Unassembled WGS sequence"/>
</dbReference>
<dbReference type="RefSeq" id="WP_076483084.1">
    <property type="nucleotide sequence ID" value="NZ_FTOG01000001.1"/>
</dbReference>
<keyword evidence="3" id="KW-1185">Reference proteome</keyword>
<accession>A0A1N7IXG4</accession>
<dbReference type="Gene3D" id="3.20.20.150">
    <property type="entry name" value="Divalent-metal-dependent TIM barrel enzymes"/>
    <property type="match status" value="1"/>
</dbReference>
<evidence type="ECO:0000313" key="2">
    <source>
        <dbReference type="EMBL" id="SIS41802.1"/>
    </source>
</evidence>
<dbReference type="SUPFAM" id="SSF51658">
    <property type="entry name" value="Xylose isomerase-like"/>
    <property type="match status" value="1"/>
</dbReference>
<reference evidence="3" key="1">
    <citation type="submission" date="2017-01" db="EMBL/GenBank/DDBJ databases">
        <authorList>
            <person name="Varghese N."/>
            <person name="Submissions S."/>
        </authorList>
    </citation>
    <scope>NUCLEOTIDE SEQUENCE [LARGE SCALE GENOMIC DNA]</scope>
    <source>
        <strain evidence="3">DSM 19945</strain>
    </source>
</reference>
<gene>
    <name evidence="2" type="ORF">SAMN05421580_101101</name>
</gene>
<dbReference type="AlphaFoldDB" id="A0A1N7IXG4"/>
<dbReference type="GO" id="GO:0016853">
    <property type="term" value="F:isomerase activity"/>
    <property type="evidence" value="ECO:0007669"/>
    <property type="project" value="UniProtKB-KW"/>
</dbReference>
<evidence type="ECO:0000259" key="1">
    <source>
        <dbReference type="Pfam" id="PF01261"/>
    </source>
</evidence>
<dbReference type="Pfam" id="PF01261">
    <property type="entry name" value="AP_endonuc_2"/>
    <property type="match status" value="1"/>
</dbReference>
<keyword evidence="2" id="KW-0413">Isomerase</keyword>
<dbReference type="EMBL" id="FTOG01000001">
    <property type="protein sequence ID" value="SIS41802.1"/>
    <property type="molecule type" value="Genomic_DNA"/>
</dbReference>
<name>A0A1N7IXG4_9RHOB</name>
<organism evidence="2 3">
    <name type="scientific">Rhodobacter aestuarii</name>
    <dbReference type="NCBI Taxonomy" id="453582"/>
    <lineage>
        <taxon>Bacteria</taxon>
        <taxon>Pseudomonadati</taxon>
        <taxon>Pseudomonadota</taxon>
        <taxon>Alphaproteobacteria</taxon>
        <taxon>Rhodobacterales</taxon>
        <taxon>Rhodobacter group</taxon>
        <taxon>Rhodobacter</taxon>
    </lineage>
</organism>
<dbReference type="OrthoDB" id="7245925at2"/>
<evidence type="ECO:0000313" key="3">
    <source>
        <dbReference type="Proteomes" id="UP000186221"/>
    </source>
</evidence>
<dbReference type="STRING" id="453582.SAMN05421580_101101"/>
<dbReference type="InterPro" id="IPR036237">
    <property type="entry name" value="Xyl_isomerase-like_sf"/>
</dbReference>
<dbReference type="PANTHER" id="PTHR12110:SF53">
    <property type="entry name" value="BLR5974 PROTEIN"/>
    <property type="match status" value="1"/>
</dbReference>
<sequence length="275" mass="30330">MTATPLPLLGTALLIDHFAPLRDWICEAGRAIEIQDFVTPNMSEAETAELIAQWQKLLPAHTGPRGIHGPFLGLDLSTADKEIRALVTKRLLWGVNVAEALNATHMVVHSPFTYWHLLNRANYPFIEPAMFDAMADCLAPVLARAADVGCTVMLENLDDTDPTARVRLVQQINQPNLRVSIDTGHAELAHGRYGAPPVVDYIAAAGATLGHVHLQDADGYADRHWHPGDGRIPWRPVFEALAKLETPPRLILEVREDRTRLPQTVARLEALGLAR</sequence>
<protein>
    <submittedName>
        <fullName evidence="2">Sugar phosphate isomerase/epimerase</fullName>
    </submittedName>
</protein>
<proteinExistence type="predicted"/>